<proteinExistence type="predicted"/>
<reference evidence="1" key="2">
    <citation type="journal article" date="2015" name="Data Brief">
        <title>Shoot transcriptome of the giant reed, Arundo donax.</title>
        <authorList>
            <person name="Barrero R.A."/>
            <person name="Guerrero F.D."/>
            <person name="Moolhuijzen P."/>
            <person name="Goolsby J.A."/>
            <person name="Tidwell J."/>
            <person name="Bellgard S.E."/>
            <person name="Bellgard M.I."/>
        </authorList>
    </citation>
    <scope>NUCLEOTIDE SEQUENCE</scope>
    <source>
        <tissue evidence="1">Shoot tissue taken approximately 20 cm above the soil surface</tissue>
    </source>
</reference>
<evidence type="ECO:0000313" key="1">
    <source>
        <dbReference type="EMBL" id="JAE14823.1"/>
    </source>
</evidence>
<sequence>MISGGKRLKILLVNS</sequence>
<protein>
    <submittedName>
        <fullName evidence="1">Uncharacterized protein</fullName>
    </submittedName>
</protein>
<dbReference type="EMBL" id="GBRH01183073">
    <property type="protein sequence ID" value="JAE14823.1"/>
    <property type="molecule type" value="Transcribed_RNA"/>
</dbReference>
<accession>A0A0A9G2E3</accession>
<reference evidence="1" key="1">
    <citation type="submission" date="2014-09" db="EMBL/GenBank/DDBJ databases">
        <authorList>
            <person name="Magalhaes I.L.F."/>
            <person name="Oliveira U."/>
            <person name="Santos F.R."/>
            <person name="Vidigal T.H.D.A."/>
            <person name="Brescovit A.D."/>
            <person name="Santos A.J."/>
        </authorList>
    </citation>
    <scope>NUCLEOTIDE SEQUENCE</scope>
    <source>
        <tissue evidence="1">Shoot tissue taken approximately 20 cm above the soil surface</tissue>
    </source>
</reference>
<organism evidence="1">
    <name type="scientific">Arundo donax</name>
    <name type="common">Giant reed</name>
    <name type="synonym">Donax arundinaceus</name>
    <dbReference type="NCBI Taxonomy" id="35708"/>
    <lineage>
        <taxon>Eukaryota</taxon>
        <taxon>Viridiplantae</taxon>
        <taxon>Streptophyta</taxon>
        <taxon>Embryophyta</taxon>
        <taxon>Tracheophyta</taxon>
        <taxon>Spermatophyta</taxon>
        <taxon>Magnoliopsida</taxon>
        <taxon>Liliopsida</taxon>
        <taxon>Poales</taxon>
        <taxon>Poaceae</taxon>
        <taxon>PACMAD clade</taxon>
        <taxon>Arundinoideae</taxon>
        <taxon>Arundineae</taxon>
        <taxon>Arundo</taxon>
    </lineage>
</organism>
<name>A0A0A9G2E3_ARUDO</name>